<keyword evidence="2" id="KW-1185">Reference proteome</keyword>
<reference evidence="1 2" key="1">
    <citation type="submission" date="2023-07" db="EMBL/GenBank/DDBJ databases">
        <title>Genomic Encyclopedia of Type Strains, Phase IV (KMG-IV): sequencing the most valuable type-strain genomes for metagenomic binning, comparative biology and taxonomic classification.</title>
        <authorList>
            <person name="Goeker M."/>
        </authorList>
    </citation>
    <scope>NUCLEOTIDE SEQUENCE [LARGE SCALE GENOMIC DNA]</scope>
    <source>
        <strain evidence="1 2">DSM 100301</strain>
    </source>
</reference>
<sequence>MWKDRLDGRARLVLREPYLSDSNTALALLRFDSCWPACPPVFGGNGRWLCTFFQSLISVLWYFIRAGRDAEVSAKLRHDGKEDLREETSP</sequence>
<protein>
    <submittedName>
        <fullName evidence="1">Uncharacterized protein</fullName>
    </submittedName>
</protein>
<evidence type="ECO:0000313" key="2">
    <source>
        <dbReference type="Proteomes" id="UP001235269"/>
    </source>
</evidence>
<comment type="caution">
    <text evidence="1">The sequence shown here is derived from an EMBL/GenBank/DDBJ whole genome shotgun (WGS) entry which is preliminary data.</text>
</comment>
<dbReference type="Proteomes" id="UP001235269">
    <property type="component" value="Unassembled WGS sequence"/>
</dbReference>
<dbReference type="EMBL" id="JAUSWH010000018">
    <property type="protein sequence ID" value="MDQ0457754.1"/>
    <property type="molecule type" value="Genomic_DNA"/>
</dbReference>
<name>A0ABU0IHP7_9HYPH</name>
<accession>A0ABU0IHP7</accession>
<evidence type="ECO:0000313" key="1">
    <source>
        <dbReference type="EMBL" id="MDQ0457754.1"/>
    </source>
</evidence>
<proteinExistence type="predicted"/>
<gene>
    <name evidence="1" type="ORF">QO005_004112</name>
</gene>
<organism evidence="1 2">
    <name type="scientific">Rhizobium paknamense</name>
    <dbReference type="NCBI Taxonomy" id="1206817"/>
    <lineage>
        <taxon>Bacteria</taxon>
        <taxon>Pseudomonadati</taxon>
        <taxon>Pseudomonadota</taxon>
        <taxon>Alphaproteobacteria</taxon>
        <taxon>Hyphomicrobiales</taxon>
        <taxon>Rhizobiaceae</taxon>
        <taxon>Rhizobium/Agrobacterium group</taxon>
        <taxon>Rhizobium</taxon>
    </lineage>
</organism>